<sequence>MTWSPYAVSGGVPASRSPGSDRPRNGTVRLRGVSGPDRTGTGIGFRCSSDKMRSQTLVKAHNAS</sequence>
<gene>
    <name evidence="2" type="ORF">SAMN00768000_3549</name>
</gene>
<accession>A0A1W1WNZ9</accession>
<keyword evidence="3" id="KW-1185">Reference proteome</keyword>
<dbReference type="EMBL" id="FWWY01000002">
    <property type="protein sequence ID" value="SMC07956.1"/>
    <property type="molecule type" value="Genomic_DNA"/>
</dbReference>
<organism evidence="2 3">
    <name type="scientific">Sulfobacillus thermosulfidooxidans (strain DSM 9293 / VKM B-1269 / AT-1)</name>
    <dbReference type="NCBI Taxonomy" id="929705"/>
    <lineage>
        <taxon>Bacteria</taxon>
        <taxon>Bacillati</taxon>
        <taxon>Bacillota</taxon>
        <taxon>Clostridia</taxon>
        <taxon>Eubacteriales</taxon>
        <taxon>Clostridiales Family XVII. Incertae Sedis</taxon>
        <taxon>Sulfobacillus</taxon>
    </lineage>
</organism>
<dbReference type="Proteomes" id="UP000192660">
    <property type="component" value="Unassembled WGS sequence"/>
</dbReference>
<reference evidence="3" key="1">
    <citation type="submission" date="2017-04" db="EMBL/GenBank/DDBJ databases">
        <authorList>
            <person name="Varghese N."/>
            <person name="Submissions S."/>
        </authorList>
    </citation>
    <scope>NUCLEOTIDE SEQUENCE [LARGE SCALE GENOMIC DNA]</scope>
    <source>
        <strain evidence="3">DSM 9293</strain>
    </source>
</reference>
<evidence type="ECO:0000256" key="1">
    <source>
        <dbReference type="SAM" id="MobiDB-lite"/>
    </source>
</evidence>
<feature type="region of interest" description="Disordered" evidence="1">
    <location>
        <begin position="1"/>
        <end position="64"/>
    </location>
</feature>
<name>A0A1W1WNZ9_SULTA</name>
<dbReference type="AlphaFoldDB" id="A0A1W1WNZ9"/>
<proteinExistence type="predicted"/>
<evidence type="ECO:0000313" key="2">
    <source>
        <dbReference type="EMBL" id="SMC07956.1"/>
    </source>
</evidence>
<protein>
    <submittedName>
        <fullName evidence="2">Uncharacterized protein</fullName>
    </submittedName>
</protein>
<evidence type="ECO:0000313" key="3">
    <source>
        <dbReference type="Proteomes" id="UP000192660"/>
    </source>
</evidence>